<gene>
    <name evidence="3" type="ORF">ADEAN_000288800</name>
</gene>
<dbReference type="InterPro" id="IPR032675">
    <property type="entry name" value="LRR_dom_sf"/>
</dbReference>
<evidence type="ECO:0000256" key="1">
    <source>
        <dbReference type="PROSITE-ProRule" id="PRU00723"/>
    </source>
</evidence>
<evidence type="ECO:0000313" key="4">
    <source>
        <dbReference type="Proteomes" id="UP000515908"/>
    </source>
</evidence>
<sequence>MPPFKKDKKKGNQKNKGSSVCKYFQRGKCANRNCPYLHVKEKGVTSSSPAEDATSTSLLSTMLKLFFEKEIAKIYNPQTGALDLTALRKYPDLERITESINFSLKSFCVALCSCVRLLSPLPSVLIIADNQITSLHHFAKAVEEADLLVSLKALSVKDNQLADATQLVRDLKKFVGLVELDTRFNPVVDVPQYRETVKKGLPWLLGLDTVSLVTPPLSLAWPIFKDPSVPFTGEGAVGMAYTNDERHLLQFVQCSLFGPLESDPKEGQSSVDAVSDLYANSATFSFSLTSPSAAVSTPSRTASGGRNVDSQRDVVREMVAFRLRQTEASHNLEKGVQRSIKVACGRTEVCSQLVGLLYPPNFIVGHFIHESPHVVILDNKGNGPGATEMKVPISVITLHGIIMWRYRHPGSAKPVPNANAPAILNDPFLKDALVIKRNFTRVLVVENTAPGRWHITNDSVTLAPFGGRELEDADVISAADSLTPDNILFRDVHNYDVVFTPKEDPHRAALYGRRYTVPAPVVRQLCQFVHSDLELVTVLEDLSGVPMVAFEQCATLVSQDPMGAIVICRIGNKFGLEPTQGAALVAQHGYNWDAIVSAIQSGTTASTYGI</sequence>
<dbReference type="InterPro" id="IPR000571">
    <property type="entry name" value="Znf_CCCH"/>
</dbReference>
<reference evidence="3 4" key="1">
    <citation type="submission" date="2020-08" db="EMBL/GenBank/DDBJ databases">
        <authorList>
            <person name="Newling K."/>
            <person name="Davey J."/>
            <person name="Forrester S."/>
        </authorList>
    </citation>
    <scope>NUCLEOTIDE SEQUENCE [LARGE SCALE GENOMIC DNA]</scope>
    <source>
        <strain evidence="4">Crithidia deanei Carvalho (ATCC PRA-265)</strain>
    </source>
</reference>
<dbReference type="GO" id="GO:0008270">
    <property type="term" value="F:zinc ion binding"/>
    <property type="evidence" value="ECO:0007669"/>
    <property type="project" value="UniProtKB-KW"/>
</dbReference>
<dbReference type="Gene3D" id="3.80.10.10">
    <property type="entry name" value="Ribonuclease Inhibitor"/>
    <property type="match status" value="1"/>
</dbReference>
<accession>A0A7G2C9J8</accession>
<dbReference type="PANTHER" id="PTHR10662:SF22">
    <property type="entry name" value="NUCLEAR RNA EXPORT FACTOR 1"/>
    <property type="match status" value="1"/>
</dbReference>
<dbReference type="VEuPathDB" id="TriTrypDB:ADEAN_000288800"/>
<feature type="zinc finger region" description="C3H1-type" evidence="1">
    <location>
        <begin position="15"/>
        <end position="41"/>
    </location>
</feature>
<evidence type="ECO:0000259" key="2">
    <source>
        <dbReference type="PROSITE" id="PS50103"/>
    </source>
</evidence>
<dbReference type="EMBL" id="LR877149">
    <property type="protein sequence ID" value="CAD2215433.1"/>
    <property type="molecule type" value="Genomic_DNA"/>
</dbReference>
<dbReference type="GO" id="GO:0005634">
    <property type="term" value="C:nucleus"/>
    <property type="evidence" value="ECO:0007669"/>
    <property type="project" value="TreeGrafter"/>
</dbReference>
<dbReference type="InterPro" id="IPR057127">
    <property type="entry name" value="NTF2_MEX67"/>
</dbReference>
<dbReference type="InterPro" id="IPR030217">
    <property type="entry name" value="NXF_fam"/>
</dbReference>
<proteinExistence type="predicted"/>
<keyword evidence="4" id="KW-1185">Reference proteome</keyword>
<dbReference type="SUPFAM" id="SSF52058">
    <property type="entry name" value="L domain-like"/>
    <property type="match status" value="1"/>
</dbReference>
<dbReference type="AlphaFoldDB" id="A0A7G2C9J8"/>
<dbReference type="PANTHER" id="PTHR10662">
    <property type="entry name" value="NUCLEAR RNA EXPORT FACTOR"/>
    <property type="match status" value="1"/>
</dbReference>
<organism evidence="3 4">
    <name type="scientific">Angomonas deanei</name>
    <dbReference type="NCBI Taxonomy" id="59799"/>
    <lineage>
        <taxon>Eukaryota</taxon>
        <taxon>Discoba</taxon>
        <taxon>Euglenozoa</taxon>
        <taxon>Kinetoplastea</taxon>
        <taxon>Metakinetoplastina</taxon>
        <taxon>Trypanosomatida</taxon>
        <taxon>Trypanosomatidae</taxon>
        <taxon>Strigomonadinae</taxon>
        <taxon>Angomonas</taxon>
    </lineage>
</organism>
<dbReference type="GO" id="GO:0016973">
    <property type="term" value="P:poly(A)+ mRNA export from nucleus"/>
    <property type="evidence" value="ECO:0007669"/>
    <property type="project" value="TreeGrafter"/>
</dbReference>
<dbReference type="PROSITE" id="PS50103">
    <property type="entry name" value="ZF_C3H1"/>
    <property type="match status" value="1"/>
</dbReference>
<feature type="domain" description="C3H1-type" evidence="2">
    <location>
        <begin position="15"/>
        <end position="41"/>
    </location>
</feature>
<protein>
    <recommendedName>
        <fullName evidence="2">C3H1-type domain-containing protein</fullName>
    </recommendedName>
</protein>
<dbReference type="Gene3D" id="3.30.1370.210">
    <property type="match status" value="1"/>
</dbReference>
<keyword evidence="1" id="KW-0863">Zinc-finger</keyword>
<name>A0A7G2C9J8_9TRYP</name>
<dbReference type="Proteomes" id="UP000515908">
    <property type="component" value="Chromosome 05"/>
</dbReference>
<dbReference type="Pfam" id="PF23056">
    <property type="entry name" value="NTF2_MEX67"/>
    <property type="match status" value="1"/>
</dbReference>
<keyword evidence="1" id="KW-0862">Zinc</keyword>
<evidence type="ECO:0000313" key="3">
    <source>
        <dbReference type="EMBL" id="CAD2215433.1"/>
    </source>
</evidence>
<keyword evidence="1" id="KW-0479">Metal-binding</keyword>
<dbReference type="GO" id="GO:0003723">
    <property type="term" value="F:RNA binding"/>
    <property type="evidence" value="ECO:0007669"/>
    <property type="project" value="TreeGrafter"/>
</dbReference>